<evidence type="ECO:0000313" key="2">
    <source>
        <dbReference type="Proteomes" id="UP000077266"/>
    </source>
</evidence>
<organism evidence="1 2">
    <name type="scientific">Exidia glandulosa HHB12029</name>
    <dbReference type="NCBI Taxonomy" id="1314781"/>
    <lineage>
        <taxon>Eukaryota</taxon>
        <taxon>Fungi</taxon>
        <taxon>Dikarya</taxon>
        <taxon>Basidiomycota</taxon>
        <taxon>Agaricomycotina</taxon>
        <taxon>Agaricomycetes</taxon>
        <taxon>Auriculariales</taxon>
        <taxon>Exidiaceae</taxon>
        <taxon>Exidia</taxon>
    </lineage>
</organism>
<dbReference type="Proteomes" id="UP000077266">
    <property type="component" value="Unassembled WGS sequence"/>
</dbReference>
<accession>A0A165P6G0</accession>
<sequence>IPRVNVAVQVALRNGSGIGGVVSLLERAALHLFKPKSFTEKAYRLAYVIYKYGGASTAEIAQRALGLPSVSTIRRHAQIPMIPVCLGYPTSMETSDIIRSIFPHPVSHRIIGSVLMLDEVHCEQRPRYCACNNTILGFCRQHSAAFSLDFNSFDDVKAVFRGLDDGEIHFASEGPGAAHAHGTRPIHISGSCKREDANEHEGLISAVLDGCRATTEIHGTRPYCVASDGESKRGKALNSLTLKHELPSTSKIRPLLEKLPLLNLHCGDDDLTADKDYKHVFKRLRGLLLRDAGINIFGFVLTREHLRRHLLDCGIGAQHVSTLLNPGDYQDVILAVSLLARVMQMKPAVETTDPSMREARNALWFLGEFLGALVKPYTCPDMSLRDQLKSLSTAAHLLFAMYTSARGGLMQVQLYLDVMIMIKNVFFCVAKTQIDDPDAKFWLILLGTDRLEIVFGRMRSMIGNDCNADMLQVRERLTAAAEITAILAEYPEWDTGPRRLHLPALDRQGIILDHGIDHLNPASWRGDVAVRGVSLQTCWVLGSQSARDILNRYERPFDFSAHASIPDVDFLRPFG</sequence>
<proteinExistence type="predicted"/>
<dbReference type="AlphaFoldDB" id="A0A165P6G0"/>
<dbReference type="OrthoDB" id="2691851at2759"/>
<dbReference type="EMBL" id="KV425892">
    <property type="protein sequence ID" value="KZW01716.1"/>
    <property type="molecule type" value="Genomic_DNA"/>
</dbReference>
<keyword evidence="2" id="KW-1185">Reference proteome</keyword>
<reference evidence="1 2" key="1">
    <citation type="journal article" date="2016" name="Mol. Biol. Evol.">
        <title>Comparative Genomics of Early-Diverging Mushroom-Forming Fungi Provides Insights into the Origins of Lignocellulose Decay Capabilities.</title>
        <authorList>
            <person name="Nagy L.G."/>
            <person name="Riley R."/>
            <person name="Tritt A."/>
            <person name="Adam C."/>
            <person name="Daum C."/>
            <person name="Floudas D."/>
            <person name="Sun H."/>
            <person name="Yadav J.S."/>
            <person name="Pangilinan J."/>
            <person name="Larsson K.H."/>
            <person name="Matsuura K."/>
            <person name="Barry K."/>
            <person name="Labutti K."/>
            <person name="Kuo R."/>
            <person name="Ohm R.A."/>
            <person name="Bhattacharya S.S."/>
            <person name="Shirouzu T."/>
            <person name="Yoshinaga Y."/>
            <person name="Martin F.M."/>
            <person name="Grigoriev I.V."/>
            <person name="Hibbett D.S."/>
        </authorList>
    </citation>
    <scope>NUCLEOTIDE SEQUENCE [LARGE SCALE GENOMIC DNA]</scope>
    <source>
        <strain evidence="1 2">HHB12029</strain>
    </source>
</reference>
<name>A0A165P6G0_EXIGL</name>
<protein>
    <submittedName>
        <fullName evidence="1">Uncharacterized protein</fullName>
    </submittedName>
</protein>
<evidence type="ECO:0000313" key="1">
    <source>
        <dbReference type="EMBL" id="KZW01716.1"/>
    </source>
</evidence>
<dbReference type="InParanoid" id="A0A165P6G0"/>
<gene>
    <name evidence="1" type="ORF">EXIGLDRAFT_580605</name>
</gene>
<feature type="non-terminal residue" evidence="1">
    <location>
        <position position="575"/>
    </location>
</feature>
<feature type="non-terminal residue" evidence="1">
    <location>
        <position position="1"/>
    </location>
</feature>